<name>A0A9I9DWA1_CUCME</name>
<sequence>MAIAIDQKYERLFMMAALCWGGGATWCSEDGGCAWPSCALTTEISSSPTNRTLRTAEGRAAILYYGRRNKKNTAKRRF</sequence>
<dbReference type="EnsemblPlants" id="MELO3C024828.2.1">
    <property type="protein sequence ID" value="MELO3C024828.2.1"/>
    <property type="gene ID" value="MELO3C024828.2"/>
</dbReference>
<dbReference type="AlphaFoldDB" id="A0A9I9DWA1"/>
<organism evidence="1">
    <name type="scientific">Cucumis melo</name>
    <name type="common">Muskmelon</name>
    <dbReference type="NCBI Taxonomy" id="3656"/>
    <lineage>
        <taxon>Eukaryota</taxon>
        <taxon>Viridiplantae</taxon>
        <taxon>Streptophyta</taxon>
        <taxon>Embryophyta</taxon>
        <taxon>Tracheophyta</taxon>
        <taxon>Spermatophyta</taxon>
        <taxon>Magnoliopsida</taxon>
        <taxon>eudicotyledons</taxon>
        <taxon>Gunneridae</taxon>
        <taxon>Pentapetalae</taxon>
        <taxon>rosids</taxon>
        <taxon>fabids</taxon>
        <taxon>Cucurbitales</taxon>
        <taxon>Cucurbitaceae</taxon>
        <taxon>Benincaseae</taxon>
        <taxon>Cucumis</taxon>
    </lineage>
</organism>
<evidence type="ECO:0000313" key="1">
    <source>
        <dbReference type="EnsemblPlants" id="MELO3C024828.2.1"/>
    </source>
</evidence>
<proteinExistence type="predicted"/>
<protein>
    <submittedName>
        <fullName evidence="1">Uncharacterized protein</fullName>
    </submittedName>
</protein>
<reference evidence="1" key="1">
    <citation type="submission" date="2023-03" db="UniProtKB">
        <authorList>
            <consortium name="EnsemblPlants"/>
        </authorList>
    </citation>
    <scope>IDENTIFICATION</scope>
</reference>
<dbReference type="Gramene" id="MELO3C024828.2.1">
    <property type="protein sequence ID" value="MELO3C024828.2.1"/>
    <property type="gene ID" value="MELO3C024828.2"/>
</dbReference>
<accession>A0A9I9DWA1</accession>